<feature type="transmembrane region" description="Helical" evidence="2">
    <location>
        <begin position="6"/>
        <end position="25"/>
    </location>
</feature>
<sequence length="180" mass="19122">MFKNKGFLYGLGLGLILGAGLLQLMNFSVMDDKTINNEIQSPSPSISPSVVPTASLAPFSTIKPTKPTETTDIPAAPSSTPTTIPVETPAASKTDEPAVPTTAPAATIVDPSGTSVIIENGMTSSEVSSLLFEKGIIEDKKAFDNALSQLKLDRIIRIGTFTFLPDEKDEDIINKITTRK</sequence>
<keyword evidence="2" id="KW-1133">Transmembrane helix</keyword>
<keyword evidence="2" id="KW-0812">Transmembrane</keyword>
<organism evidence="3 4">
    <name type="scientific">Paenibacillus psychroresistens</name>
    <dbReference type="NCBI Taxonomy" id="1778678"/>
    <lineage>
        <taxon>Bacteria</taxon>
        <taxon>Bacillati</taxon>
        <taxon>Bacillota</taxon>
        <taxon>Bacilli</taxon>
        <taxon>Bacillales</taxon>
        <taxon>Paenibacillaceae</taxon>
        <taxon>Paenibacillus</taxon>
    </lineage>
</organism>
<dbReference type="Gene3D" id="3.30.1490.480">
    <property type="entry name" value="Endolytic murein transglycosylase"/>
    <property type="match status" value="1"/>
</dbReference>
<reference evidence="4" key="1">
    <citation type="submission" date="2018-11" db="EMBL/GenBank/DDBJ databases">
        <title>Complete genome sequence of Paenibacillus sp. ML311-T8.</title>
        <authorList>
            <person name="Nam Y.-D."/>
            <person name="Kang J."/>
            <person name="Chung W.-H."/>
            <person name="Park Y.S."/>
        </authorList>
    </citation>
    <scope>NUCLEOTIDE SEQUENCE [LARGE SCALE GENOMIC DNA]</scope>
    <source>
        <strain evidence="4">ML311-T8</strain>
    </source>
</reference>
<feature type="compositionally biased region" description="Low complexity" evidence="1">
    <location>
        <begin position="70"/>
        <end position="85"/>
    </location>
</feature>
<evidence type="ECO:0000313" key="4">
    <source>
        <dbReference type="Proteomes" id="UP000426246"/>
    </source>
</evidence>
<proteinExistence type="predicted"/>
<dbReference type="EMBL" id="CP034235">
    <property type="protein sequence ID" value="QGQ96258.1"/>
    <property type="molecule type" value="Genomic_DNA"/>
</dbReference>
<protein>
    <recommendedName>
        <fullName evidence="5">Endolytic transglycosylase MltG</fullName>
    </recommendedName>
</protein>
<gene>
    <name evidence="3" type="ORF">EHS13_15910</name>
</gene>
<keyword evidence="4" id="KW-1185">Reference proteome</keyword>
<feature type="region of interest" description="Disordered" evidence="1">
    <location>
        <begin position="59"/>
        <end position="99"/>
    </location>
</feature>
<evidence type="ECO:0000256" key="2">
    <source>
        <dbReference type="SAM" id="Phobius"/>
    </source>
</evidence>
<dbReference type="KEGG" id="ppsc:EHS13_15910"/>
<evidence type="ECO:0000256" key="1">
    <source>
        <dbReference type="SAM" id="MobiDB-lite"/>
    </source>
</evidence>
<dbReference type="OrthoDB" id="2138957at2"/>
<accession>A0A6B8RLL8</accession>
<dbReference type="AlphaFoldDB" id="A0A6B8RLL8"/>
<evidence type="ECO:0000313" key="3">
    <source>
        <dbReference type="EMBL" id="QGQ96258.1"/>
    </source>
</evidence>
<evidence type="ECO:0008006" key="5">
    <source>
        <dbReference type="Google" id="ProtNLM"/>
    </source>
</evidence>
<dbReference type="RefSeq" id="WP_155701294.1">
    <property type="nucleotide sequence ID" value="NZ_CP034235.1"/>
</dbReference>
<dbReference type="Proteomes" id="UP000426246">
    <property type="component" value="Chromosome"/>
</dbReference>
<keyword evidence="2" id="KW-0472">Membrane</keyword>
<name>A0A6B8RLL8_9BACL</name>